<accession>A0ABU1IUQ9</accession>
<proteinExistence type="predicted"/>
<dbReference type="Proteomes" id="UP001185012">
    <property type="component" value="Unassembled WGS sequence"/>
</dbReference>
<gene>
    <name evidence="1" type="ORF">JOE21_003508</name>
</gene>
<sequence length="37" mass="4427">MPHSAKAQRFGETRLFGDVLYLRYIKHPHSLRVFFHA</sequence>
<reference evidence="1 2" key="1">
    <citation type="submission" date="2023-07" db="EMBL/GenBank/DDBJ databases">
        <title>Genomic Encyclopedia of Type Strains, Phase IV (KMG-IV): sequencing the most valuable type-strain genomes for metagenomic binning, comparative biology and taxonomic classification.</title>
        <authorList>
            <person name="Goeker M."/>
        </authorList>
    </citation>
    <scope>NUCLEOTIDE SEQUENCE [LARGE SCALE GENOMIC DNA]</scope>
    <source>
        <strain evidence="1 2">DSM 45903</strain>
    </source>
</reference>
<evidence type="ECO:0000313" key="2">
    <source>
        <dbReference type="Proteomes" id="UP001185012"/>
    </source>
</evidence>
<dbReference type="EMBL" id="JAVDQG010000010">
    <property type="protein sequence ID" value="MDR6227485.1"/>
    <property type="molecule type" value="Genomic_DNA"/>
</dbReference>
<comment type="caution">
    <text evidence="1">The sequence shown here is derived from an EMBL/GenBank/DDBJ whole genome shotgun (WGS) entry which is preliminary data.</text>
</comment>
<keyword evidence="2" id="KW-1185">Reference proteome</keyword>
<organism evidence="1 2">
    <name type="scientific">Desmospora profundinema</name>
    <dbReference type="NCBI Taxonomy" id="1571184"/>
    <lineage>
        <taxon>Bacteria</taxon>
        <taxon>Bacillati</taxon>
        <taxon>Bacillota</taxon>
        <taxon>Bacilli</taxon>
        <taxon>Bacillales</taxon>
        <taxon>Thermoactinomycetaceae</taxon>
        <taxon>Desmospora</taxon>
    </lineage>
</organism>
<evidence type="ECO:0000313" key="1">
    <source>
        <dbReference type="EMBL" id="MDR6227485.1"/>
    </source>
</evidence>
<name>A0ABU1IUQ9_9BACL</name>
<protein>
    <submittedName>
        <fullName evidence="1">Uncharacterized protein</fullName>
    </submittedName>
</protein>